<evidence type="ECO:0000313" key="2">
    <source>
        <dbReference type="EMBL" id="GMN28441.1"/>
    </source>
</evidence>
<keyword evidence="3" id="KW-1185">Reference proteome</keyword>
<dbReference type="PANTHER" id="PTHR34145">
    <property type="entry name" value="OS02G0105600 PROTEIN"/>
    <property type="match status" value="1"/>
</dbReference>
<accession>A0AA87ZK43</accession>
<dbReference type="InterPro" id="IPR032675">
    <property type="entry name" value="LRR_dom_sf"/>
</dbReference>
<organism evidence="2 3">
    <name type="scientific">Ficus carica</name>
    <name type="common">Common fig</name>
    <dbReference type="NCBI Taxonomy" id="3494"/>
    <lineage>
        <taxon>Eukaryota</taxon>
        <taxon>Viridiplantae</taxon>
        <taxon>Streptophyta</taxon>
        <taxon>Embryophyta</taxon>
        <taxon>Tracheophyta</taxon>
        <taxon>Spermatophyta</taxon>
        <taxon>Magnoliopsida</taxon>
        <taxon>eudicotyledons</taxon>
        <taxon>Gunneridae</taxon>
        <taxon>Pentapetalae</taxon>
        <taxon>rosids</taxon>
        <taxon>fabids</taxon>
        <taxon>Rosales</taxon>
        <taxon>Moraceae</taxon>
        <taxon>Ficeae</taxon>
        <taxon>Ficus</taxon>
    </lineage>
</organism>
<dbReference type="SUPFAM" id="SSF52047">
    <property type="entry name" value="RNI-like"/>
    <property type="match status" value="1"/>
</dbReference>
<dbReference type="AlphaFoldDB" id="A0AA87ZK43"/>
<dbReference type="InterPro" id="IPR055357">
    <property type="entry name" value="LRR_At1g61320_AtMIF1"/>
</dbReference>
<name>A0AA87ZK43_FICCA</name>
<comment type="caution">
    <text evidence="2">The sequence shown here is derived from an EMBL/GenBank/DDBJ whole genome shotgun (WGS) entry which is preliminary data.</text>
</comment>
<feature type="domain" description="At1g61320/AtMIF1 LRR" evidence="1">
    <location>
        <begin position="54"/>
        <end position="240"/>
    </location>
</feature>
<dbReference type="EMBL" id="BTGU01000002">
    <property type="protein sequence ID" value="GMN28441.1"/>
    <property type="molecule type" value="Genomic_DNA"/>
</dbReference>
<sequence>MWYSVPSLDFRLCGTREWFCNFVEQCLKNREMGNHGFMNSVITRFNIKMYFRGCRSEVDRWLGFATHPQLQELELTMHDVYTWSVHPREEKYCLPQFVLNATSLTILNLDCVKLEACFSINLPSLKSLSLTYVQVEDELLHNLVLGCPSLENLLVQECTTPSNLRISSSTLKFLERNGEWDQIHLEAENLELFDCGVNVCNFDIASSKKLTNLSLTDVYFSSSDSFENLISGFPLLEKLT</sequence>
<dbReference type="Gene3D" id="3.80.10.10">
    <property type="entry name" value="Ribonuclease Inhibitor"/>
    <property type="match status" value="1"/>
</dbReference>
<dbReference type="PANTHER" id="PTHR34145:SF28">
    <property type="entry name" value="F-BOX DOMAIN-CONTAINING PROTEIN"/>
    <property type="match status" value="1"/>
</dbReference>
<proteinExistence type="predicted"/>
<evidence type="ECO:0000313" key="3">
    <source>
        <dbReference type="Proteomes" id="UP001187192"/>
    </source>
</evidence>
<gene>
    <name evidence="2" type="ORF">TIFTF001_002049</name>
</gene>
<dbReference type="InterPro" id="IPR053772">
    <property type="entry name" value="At1g61320/At1g61330-like"/>
</dbReference>
<dbReference type="Pfam" id="PF23622">
    <property type="entry name" value="LRR_At1g61320_AtMIF1"/>
    <property type="match status" value="1"/>
</dbReference>
<evidence type="ECO:0000259" key="1">
    <source>
        <dbReference type="Pfam" id="PF23622"/>
    </source>
</evidence>
<dbReference type="Proteomes" id="UP001187192">
    <property type="component" value="Unassembled WGS sequence"/>
</dbReference>
<reference evidence="2" key="1">
    <citation type="submission" date="2023-07" db="EMBL/GenBank/DDBJ databases">
        <title>draft genome sequence of fig (Ficus carica).</title>
        <authorList>
            <person name="Takahashi T."/>
            <person name="Nishimura K."/>
        </authorList>
    </citation>
    <scope>NUCLEOTIDE SEQUENCE</scope>
</reference>
<protein>
    <recommendedName>
        <fullName evidence="1">At1g61320/AtMIF1 LRR domain-containing protein</fullName>
    </recommendedName>
</protein>